<name>A0AA41YDX9_9BACT</name>
<organism evidence="1 2">
    <name type="scientific">Gaoshiqia sediminis</name>
    <dbReference type="NCBI Taxonomy" id="2986998"/>
    <lineage>
        <taxon>Bacteria</taxon>
        <taxon>Pseudomonadati</taxon>
        <taxon>Bacteroidota</taxon>
        <taxon>Bacteroidia</taxon>
        <taxon>Marinilabiliales</taxon>
        <taxon>Prolixibacteraceae</taxon>
        <taxon>Gaoshiqia</taxon>
    </lineage>
</organism>
<dbReference type="Proteomes" id="UP001163821">
    <property type="component" value="Unassembled WGS sequence"/>
</dbReference>
<sequence length="144" mass="17018">MEKEMGVWLDSEKAFLISFNDGGESIQKIESEVEHRVRFPGEKKEFHRLGGIVANTDKVQTERKKHQLSEYFNRVIHDIKDADKIFLFGPSVTKEWLEKEIKKDHQLSSKLIGIENADVITERQMIARTKEFFHEYELARRKKK</sequence>
<dbReference type="AlphaFoldDB" id="A0AA41YDX9"/>
<dbReference type="RefSeq" id="WP_282592372.1">
    <property type="nucleotide sequence ID" value="NZ_JAPAAF010000022.1"/>
</dbReference>
<proteinExistence type="predicted"/>
<keyword evidence="2" id="KW-1185">Reference proteome</keyword>
<dbReference type="SUPFAM" id="SSF53137">
    <property type="entry name" value="Translational machinery components"/>
    <property type="match status" value="1"/>
</dbReference>
<evidence type="ECO:0000313" key="2">
    <source>
        <dbReference type="Proteomes" id="UP001163821"/>
    </source>
</evidence>
<reference evidence="1" key="1">
    <citation type="submission" date="2022-10" db="EMBL/GenBank/DDBJ databases">
        <title>Gaoshiqiia sediminis gen. nov., sp. nov., isolated from coastal sediment.</title>
        <authorList>
            <person name="Yu W.X."/>
            <person name="Mu D.S."/>
            <person name="Du J.Z."/>
            <person name="Liang Y.Q."/>
        </authorList>
    </citation>
    <scope>NUCLEOTIDE SEQUENCE</scope>
    <source>
        <strain evidence="1">A06</strain>
    </source>
</reference>
<accession>A0AA41YDX9</accession>
<gene>
    <name evidence="1" type="ORF">N2K84_13620</name>
</gene>
<comment type="caution">
    <text evidence="1">The sequence shown here is derived from an EMBL/GenBank/DDBJ whole genome shotgun (WGS) entry which is preliminary data.</text>
</comment>
<protein>
    <submittedName>
        <fullName evidence="1">Uncharacterized protein</fullName>
    </submittedName>
</protein>
<dbReference type="EMBL" id="JAPAAF010000022">
    <property type="protein sequence ID" value="MCW0483777.1"/>
    <property type="molecule type" value="Genomic_DNA"/>
</dbReference>
<evidence type="ECO:0000313" key="1">
    <source>
        <dbReference type="EMBL" id="MCW0483777.1"/>
    </source>
</evidence>